<comment type="caution">
    <text evidence="4">The sequence shown here is derived from an EMBL/GenBank/DDBJ whole genome shotgun (WGS) entry which is preliminary data.</text>
</comment>
<dbReference type="EMBL" id="RHLQ01000022">
    <property type="protein sequence ID" value="RNC98694.1"/>
    <property type="molecule type" value="Genomic_DNA"/>
</dbReference>
<dbReference type="Gene3D" id="1.20.120.450">
    <property type="entry name" value="dinb family like domain"/>
    <property type="match status" value="1"/>
</dbReference>
<comment type="similarity">
    <text evidence="1">Belongs to the DinB family.</text>
</comment>
<dbReference type="GO" id="GO:0046872">
    <property type="term" value="F:metal ion binding"/>
    <property type="evidence" value="ECO:0007669"/>
    <property type="project" value="UniProtKB-KW"/>
</dbReference>
<dbReference type="Pfam" id="PF05163">
    <property type="entry name" value="DinB"/>
    <property type="match status" value="1"/>
</dbReference>
<reference evidence="4 5" key="1">
    <citation type="journal article" date="2014" name="Int. J. Syst. Evol. Microbiol.">
        <title>Lysinibacillus halotolerans sp. nov., isolated from saline-alkaline soil.</title>
        <authorList>
            <person name="Kong D."/>
            <person name="Wang Y."/>
            <person name="Zhao B."/>
            <person name="Li Y."/>
            <person name="Song J."/>
            <person name="Zhai Y."/>
            <person name="Zhang C."/>
            <person name="Wang H."/>
            <person name="Chen X."/>
            <person name="Zhao B."/>
            <person name="Ruan Z."/>
        </authorList>
    </citation>
    <scope>NUCLEOTIDE SEQUENCE [LARGE SCALE GENOMIC DNA]</scope>
    <source>
        <strain evidence="4 5">MCCC 1A12703</strain>
    </source>
</reference>
<organism evidence="4 5">
    <name type="scientific">Lysinibacillus halotolerans</name>
    <dbReference type="NCBI Taxonomy" id="1368476"/>
    <lineage>
        <taxon>Bacteria</taxon>
        <taxon>Bacillati</taxon>
        <taxon>Bacillota</taxon>
        <taxon>Bacilli</taxon>
        <taxon>Bacillales</taxon>
        <taxon>Bacillaceae</taxon>
        <taxon>Lysinibacillus</taxon>
    </lineage>
</organism>
<dbReference type="InterPro" id="IPR007837">
    <property type="entry name" value="DinB"/>
</dbReference>
<keyword evidence="5" id="KW-1185">Reference proteome</keyword>
<dbReference type="Proteomes" id="UP000279909">
    <property type="component" value="Unassembled WGS sequence"/>
</dbReference>
<sequence length="57" mass="6627">MFQTLSDFLRSLEFEASFTQNLLNNLTDESLKQEITAQNWTLGHIAWHPLSLYLSGR</sequence>
<keyword evidence="2 3" id="KW-0479">Metal-binding</keyword>
<dbReference type="SUPFAM" id="SSF109854">
    <property type="entry name" value="DinB/YfiT-like putative metalloenzymes"/>
    <property type="match status" value="1"/>
</dbReference>
<evidence type="ECO:0000256" key="1">
    <source>
        <dbReference type="ARBA" id="ARBA00008635"/>
    </source>
</evidence>
<proteinExistence type="inferred from homology"/>
<evidence type="ECO:0000256" key="3">
    <source>
        <dbReference type="PIRSR" id="PIRSR607837-1"/>
    </source>
</evidence>
<evidence type="ECO:0000313" key="4">
    <source>
        <dbReference type="EMBL" id="RNC98694.1"/>
    </source>
</evidence>
<gene>
    <name evidence="4" type="ORF">EC501_10020</name>
</gene>
<name>A0A3M8H8Y9_9BACI</name>
<dbReference type="InterPro" id="IPR034660">
    <property type="entry name" value="DinB/YfiT-like"/>
</dbReference>
<protein>
    <recommendedName>
        <fullName evidence="6">DinB family protein</fullName>
    </recommendedName>
</protein>
<dbReference type="OrthoDB" id="119432at2"/>
<evidence type="ECO:0000256" key="2">
    <source>
        <dbReference type="ARBA" id="ARBA00022723"/>
    </source>
</evidence>
<accession>A0A3M8H8Y9</accession>
<evidence type="ECO:0000313" key="5">
    <source>
        <dbReference type="Proteomes" id="UP000279909"/>
    </source>
</evidence>
<feature type="binding site" evidence="3">
    <location>
        <position position="48"/>
    </location>
    <ligand>
        <name>a divalent metal cation</name>
        <dbReference type="ChEBI" id="CHEBI:60240"/>
    </ligand>
</feature>
<evidence type="ECO:0008006" key="6">
    <source>
        <dbReference type="Google" id="ProtNLM"/>
    </source>
</evidence>
<dbReference type="AlphaFoldDB" id="A0A3M8H8Y9"/>